<gene>
    <name evidence="1" type="ORF">CBYS24578_00015406</name>
</gene>
<comment type="caution">
    <text evidence="1">The sequence shown here is derived from an EMBL/GenBank/DDBJ whole genome shotgun (WGS) entry which is preliminary data.</text>
</comment>
<evidence type="ECO:0000313" key="1">
    <source>
        <dbReference type="EMBL" id="CAG9983746.1"/>
    </source>
</evidence>
<dbReference type="Pfam" id="PF12311">
    <property type="entry name" value="DUF3632"/>
    <property type="match status" value="1"/>
</dbReference>
<dbReference type="InterPro" id="IPR022085">
    <property type="entry name" value="OpdG"/>
</dbReference>
<name>A0A9N9UEE4_9HYPO</name>
<reference evidence="1 2" key="2">
    <citation type="submission" date="2021-10" db="EMBL/GenBank/DDBJ databases">
        <authorList>
            <person name="Piombo E."/>
        </authorList>
    </citation>
    <scope>NUCLEOTIDE SEQUENCE [LARGE SCALE GENOMIC DNA]</scope>
</reference>
<proteinExistence type="predicted"/>
<protein>
    <submittedName>
        <fullName evidence="1">Uncharacterized protein</fullName>
    </submittedName>
</protein>
<reference evidence="2" key="1">
    <citation type="submission" date="2019-06" db="EMBL/GenBank/DDBJ databases">
        <authorList>
            <person name="Broberg M."/>
        </authorList>
    </citation>
    <scope>NUCLEOTIDE SEQUENCE [LARGE SCALE GENOMIC DNA]</scope>
</reference>
<accession>A0A9N9UEE4</accession>
<dbReference type="Proteomes" id="UP000754883">
    <property type="component" value="Unassembled WGS sequence"/>
</dbReference>
<evidence type="ECO:0000313" key="2">
    <source>
        <dbReference type="Proteomes" id="UP000754883"/>
    </source>
</evidence>
<dbReference type="OrthoDB" id="3350591at2759"/>
<dbReference type="AlphaFoldDB" id="A0A9N9UEE4"/>
<dbReference type="EMBL" id="CABFNO020001372">
    <property type="protein sequence ID" value="CAG9983746.1"/>
    <property type="molecule type" value="Genomic_DNA"/>
</dbReference>
<feature type="non-terminal residue" evidence="1">
    <location>
        <position position="1"/>
    </location>
</feature>
<sequence length="300" mass="35175">MAEEGAISPLVMPKTPYDDLHLNFSPESQIITEMMSNDETSPTITVDKIVALTCTLAATSSERDLNQHAVNVSHTIIAIATRVPHEKQSKLVEFCFRLQLHTIPDPINGGTLSPLGLGEGLWSEWPHLQRVADRHEWRDFYDLRKAGISQIYENYSAWRAQLSELGFSFWKQESYLSNLHLTWPFGDRRLWIGRRDSVRLMCLWFIHAPNRLWFDAHLRRRNVFLKNRQFRRFFWPLWKEFLKVCLESEVNEDKGKWFDDRWDDTEGVSEQDLSDADTQELIKRALESMEKVEADHAIRS</sequence>
<organism evidence="1 2">
    <name type="scientific">Clonostachys byssicola</name>
    <dbReference type="NCBI Taxonomy" id="160290"/>
    <lineage>
        <taxon>Eukaryota</taxon>
        <taxon>Fungi</taxon>
        <taxon>Dikarya</taxon>
        <taxon>Ascomycota</taxon>
        <taxon>Pezizomycotina</taxon>
        <taxon>Sordariomycetes</taxon>
        <taxon>Hypocreomycetidae</taxon>
        <taxon>Hypocreales</taxon>
        <taxon>Bionectriaceae</taxon>
        <taxon>Clonostachys</taxon>
    </lineage>
</organism>
<keyword evidence="2" id="KW-1185">Reference proteome</keyword>